<dbReference type="EMBL" id="BAAAPU010000007">
    <property type="protein sequence ID" value="GAA1980434.1"/>
    <property type="molecule type" value="Genomic_DNA"/>
</dbReference>
<gene>
    <name evidence="1" type="ORF">GCM10009817_21710</name>
</gene>
<evidence type="ECO:0000313" key="1">
    <source>
        <dbReference type="EMBL" id="GAA1980434.1"/>
    </source>
</evidence>
<comment type="caution">
    <text evidence="1">The sequence shown here is derived from an EMBL/GenBank/DDBJ whole genome shotgun (WGS) entry which is preliminary data.</text>
</comment>
<protein>
    <submittedName>
        <fullName evidence="1">Uncharacterized protein</fullName>
    </submittedName>
</protein>
<accession>A0ABN2S4Y8</accession>
<keyword evidence="2" id="KW-1185">Reference proteome</keyword>
<reference evidence="1 2" key="1">
    <citation type="journal article" date="2019" name="Int. J. Syst. Evol. Microbiol.">
        <title>The Global Catalogue of Microorganisms (GCM) 10K type strain sequencing project: providing services to taxonomists for standard genome sequencing and annotation.</title>
        <authorList>
            <consortium name="The Broad Institute Genomics Platform"/>
            <consortium name="The Broad Institute Genome Sequencing Center for Infectious Disease"/>
            <person name="Wu L."/>
            <person name="Ma J."/>
        </authorList>
    </citation>
    <scope>NUCLEOTIDE SEQUENCE [LARGE SCALE GENOMIC DNA]</scope>
    <source>
        <strain evidence="1 2">JCM 15628</strain>
    </source>
</reference>
<dbReference type="RefSeq" id="WP_344061831.1">
    <property type="nucleotide sequence ID" value="NZ_BAAAPU010000007.1"/>
</dbReference>
<evidence type="ECO:0000313" key="2">
    <source>
        <dbReference type="Proteomes" id="UP001500013"/>
    </source>
</evidence>
<organism evidence="1 2">
    <name type="scientific">Terrabacter lapilli</name>
    <dbReference type="NCBI Taxonomy" id="436231"/>
    <lineage>
        <taxon>Bacteria</taxon>
        <taxon>Bacillati</taxon>
        <taxon>Actinomycetota</taxon>
        <taxon>Actinomycetes</taxon>
        <taxon>Micrococcales</taxon>
        <taxon>Intrasporangiaceae</taxon>
        <taxon>Terrabacter</taxon>
    </lineage>
</organism>
<dbReference type="Proteomes" id="UP001500013">
    <property type="component" value="Unassembled WGS sequence"/>
</dbReference>
<proteinExistence type="predicted"/>
<name>A0ABN2S4Y8_9MICO</name>
<sequence length="126" mass="13429">MTRRRRAARALTAPVVLEAGRAAYGLVALVAPHRVAALELRRSPSRRATRVARLLGARHLAQGVAVLAAGTARAHRLGGGVDALHAASMVPWAAVTRTDRRYYVTSGAIAATLALLEWQASRRAPH</sequence>